<dbReference type="InterPro" id="IPR029058">
    <property type="entry name" value="AB_hydrolase_fold"/>
</dbReference>
<dbReference type="InterPro" id="IPR046879">
    <property type="entry name" value="KANL3/Tex30_Abhydrolase"/>
</dbReference>
<dbReference type="EMBL" id="JBHUFA010000003">
    <property type="protein sequence ID" value="MFD1696026.1"/>
    <property type="molecule type" value="Genomic_DNA"/>
</dbReference>
<keyword evidence="3" id="KW-1185">Reference proteome</keyword>
<proteinExistence type="predicted"/>
<evidence type="ECO:0000313" key="2">
    <source>
        <dbReference type="EMBL" id="MFD1696026.1"/>
    </source>
</evidence>
<dbReference type="RefSeq" id="WP_149894018.1">
    <property type="nucleotide sequence ID" value="NZ_JBHUFA010000003.1"/>
</dbReference>
<reference evidence="3" key="1">
    <citation type="journal article" date="2019" name="Int. J. Syst. Evol. Microbiol.">
        <title>The Global Catalogue of Microorganisms (GCM) 10K type strain sequencing project: providing services to taxonomists for standard genome sequencing and annotation.</title>
        <authorList>
            <consortium name="The Broad Institute Genomics Platform"/>
            <consortium name="The Broad Institute Genome Sequencing Center for Infectious Disease"/>
            <person name="Wu L."/>
            <person name="Ma J."/>
        </authorList>
    </citation>
    <scope>NUCLEOTIDE SEQUENCE [LARGE SCALE GENOMIC DNA]</scope>
    <source>
        <strain evidence="3">JCM 3369</strain>
    </source>
</reference>
<evidence type="ECO:0000313" key="3">
    <source>
        <dbReference type="Proteomes" id="UP001597327"/>
    </source>
</evidence>
<organism evidence="2 3">
    <name type="scientific">Roseibium aestuarii</name>
    <dbReference type="NCBI Taxonomy" id="2600299"/>
    <lineage>
        <taxon>Bacteria</taxon>
        <taxon>Pseudomonadati</taxon>
        <taxon>Pseudomonadota</taxon>
        <taxon>Alphaproteobacteria</taxon>
        <taxon>Hyphomicrobiales</taxon>
        <taxon>Stappiaceae</taxon>
        <taxon>Roseibium</taxon>
    </lineage>
</organism>
<dbReference type="Proteomes" id="UP001597327">
    <property type="component" value="Unassembled WGS sequence"/>
</dbReference>
<sequence>MEEVCRSGGSSLVRLHGGADSTRVLVIASRMSAQVLPGFVQEEVERLAGLGVEVLQFHPDAVRPVPKPLRRARWWRRRLHSILRRICPSYPGVLDLISPEHQDVRRNARELRRMCRQIRRGREVALLGHSRGARIATLVPTFEGLKGVACFGYPFQHPLNGPQCSRTRHLAFLRVPCLVFQGSRDEYGCAEDAASRYRLSKRVALVGLTTGHGFDRVSGEEQKIVRNRLEEMLGLVPIS</sequence>
<comment type="caution">
    <text evidence="2">The sequence shown here is derived from an EMBL/GenBank/DDBJ whole genome shotgun (WGS) entry which is preliminary data.</text>
</comment>
<keyword evidence="2" id="KW-0378">Hydrolase</keyword>
<protein>
    <submittedName>
        <fullName evidence="2">Alpha/beta family hydrolase</fullName>
    </submittedName>
</protein>
<feature type="domain" description="KANL3/Tex30 alpha/beta hydrolase-like" evidence="1">
    <location>
        <begin position="109"/>
        <end position="216"/>
    </location>
</feature>
<dbReference type="Gene3D" id="3.40.50.1820">
    <property type="entry name" value="alpha/beta hydrolase"/>
    <property type="match status" value="1"/>
</dbReference>
<accession>A0ABW4JWT4</accession>
<dbReference type="SUPFAM" id="SSF53474">
    <property type="entry name" value="alpha/beta-Hydrolases"/>
    <property type="match status" value="1"/>
</dbReference>
<dbReference type="GO" id="GO:0016787">
    <property type="term" value="F:hydrolase activity"/>
    <property type="evidence" value="ECO:0007669"/>
    <property type="project" value="UniProtKB-KW"/>
</dbReference>
<gene>
    <name evidence="2" type="ORF">ACFSC7_10915</name>
</gene>
<evidence type="ECO:0000259" key="1">
    <source>
        <dbReference type="Pfam" id="PF20408"/>
    </source>
</evidence>
<name>A0ABW4JWT4_9HYPH</name>
<dbReference type="Pfam" id="PF20408">
    <property type="entry name" value="Abhydrolase_11"/>
    <property type="match status" value="1"/>
</dbReference>